<dbReference type="AlphaFoldDB" id="A0A9P1I9A3"/>
<protein>
    <recommendedName>
        <fullName evidence="8">BZIP domain-containing protein</fullName>
    </recommendedName>
</protein>
<evidence type="ECO:0000256" key="4">
    <source>
        <dbReference type="ARBA" id="ARBA00023163"/>
    </source>
</evidence>
<keyword evidence="3" id="KW-0238">DNA-binding</keyword>
<evidence type="ECO:0000256" key="2">
    <source>
        <dbReference type="ARBA" id="ARBA00023015"/>
    </source>
</evidence>
<dbReference type="OrthoDB" id="674948at2759"/>
<feature type="compositionally biased region" description="Low complexity" evidence="7">
    <location>
        <begin position="94"/>
        <end position="109"/>
    </location>
</feature>
<dbReference type="PANTHER" id="PTHR46004">
    <property type="entry name" value="CYCLIC AMP RESPONSE ELEMENT-BINDING PROTEIN A"/>
    <property type="match status" value="1"/>
</dbReference>
<dbReference type="Gene3D" id="1.20.5.170">
    <property type="match status" value="1"/>
</dbReference>
<evidence type="ECO:0000256" key="1">
    <source>
        <dbReference type="ARBA" id="ARBA00004123"/>
    </source>
</evidence>
<dbReference type="SMART" id="SM00338">
    <property type="entry name" value="BRLZ"/>
    <property type="match status" value="1"/>
</dbReference>
<evidence type="ECO:0000256" key="6">
    <source>
        <dbReference type="SAM" id="Coils"/>
    </source>
</evidence>
<organism evidence="9 10">
    <name type="scientific">Caenorhabditis angaria</name>
    <dbReference type="NCBI Taxonomy" id="860376"/>
    <lineage>
        <taxon>Eukaryota</taxon>
        <taxon>Metazoa</taxon>
        <taxon>Ecdysozoa</taxon>
        <taxon>Nematoda</taxon>
        <taxon>Chromadorea</taxon>
        <taxon>Rhabditida</taxon>
        <taxon>Rhabditina</taxon>
        <taxon>Rhabditomorpha</taxon>
        <taxon>Rhabditoidea</taxon>
        <taxon>Rhabditidae</taxon>
        <taxon>Peloderinae</taxon>
        <taxon>Caenorhabditis</taxon>
    </lineage>
</organism>
<dbReference type="SUPFAM" id="SSF57959">
    <property type="entry name" value="Leucine zipper domain"/>
    <property type="match status" value="1"/>
</dbReference>
<dbReference type="PROSITE" id="PS00036">
    <property type="entry name" value="BZIP_BASIC"/>
    <property type="match status" value="1"/>
</dbReference>
<feature type="coiled-coil region" evidence="6">
    <location>
        <begin position="305"/>
        <end position="346"/>
    </location>
</feature>
<dbReference type="CDD" id="cd14689">
    <property type="entry name" value="bZIP_CREB3"/>
    <property type="match status" value="1"/>
</dbReference>
<comment type="subcellular location">
    <subcellularLocation>
        <location evidence="1">Nucleus</location>
    </subcellularLocation>
</comment>
<accession>A0A9P1I9A3</accession>
<feature type="region of interest" description="Disordered" evidence="7">
    <location>
        <begin position="86"/>
        <end position="110"/>
    </location>
</feature>
<dbReference type="GO" id="GO:0005634">
    <property type="term" value="C:nucleus"/>
    <property type="evidence" value="ECO:0007669"/>
    <property type="project" value="UniProtKB-SubCell"/>
</dbReference>
<comment type="caution">
    <text evidence="9">The sequence shown here is derived from an EMBL/GenBank/DDBJ whole genome shotgun (WGS) entry which is preliminary data.</text>
</comment>
<evidence type="ECO:0000256" key="7">
    <source>
        <dbReference type="SAM" id="MobiDB-lite"/>
    </source>
</evidence>
<sequence length="354" mass="39828">MPGFFSDVYTNRFGRSQQYSLNSQKRGANEIMDEDWSHNEVLQKDCLISAAADISENNDIALNLSAFDPNDDIFDDIFTRIKMEPSDETSDYHGSSSGSPSSSLSSPNNLKDEPLGLDVNFCVPFTNTNFSPAPGSSHSPGFGMMNGGGQHSPLPPVGHFSHHMHPQQVQLPPILNHHSAQNLHQQLHPQHYGLNQNQIFKDSMFYEGIGGMGLAVAQQQLKSRNKMHEMAVKQRLISDQFQGIQGNGEVQLSSEERRTLIQEGYAIPSRLPLTKNEEEALKIVRRKIKNKLSAQESRRKRKEYLDALEIRVQGCVQENNILRNRIRQLEAANRDLTMQVQQYEEQLGKSANSS</sequence>
<dbReference type="GO" id="GO:0035497">
    <property type="term" value="F:cAMP response element binding"/>
    <property type="evidence" value="ECO:0007669"/>
    <property type="project" value="TreeGrafter"/>
</dbReference>
<feature type="domain" description="BZIP" evidence="8">
    <location>
        <begin position="280"/>
        <end position="343"/>
    </location>
</feature>
<keyword evidence="6" id="KW-0175">Coiled coil</keyword>
<keyword evidence="5" id="KW-0539">Nucleus</keyword>
<evidence type="ECO:0000313" key="9">
    <source>
        <dbReference type="EMBL" id="CAI5440794.1"/>
    </source>
</evidence>
<keyword evidence="10" id="KW-1185">Reference proteome</keyword>
<name>A0A9P1I9A3_9PELO</name>
<reference evidence="9" key="1">
    <citation type="submission" date="2022-11" db="EMBL/GenBank/DDBJ databases">
        <authorList>
            <person name="Kikuchi T."/>
        </authorList>
    </citation>
    <scope>NUCLEOTIDE SEQUENCE</scope>
    <source>
        <strain evidence="9">PS1010</strain>
    </source>
</reference>
<dbReference type="PANTHER" id="PTHR46004:SF3">
    <property type="entry name" value="CYCLIC AMP RESPONSE ELEMENT-BINDING PROTEIN A"/>
    <property type="match status" value="1"/>
</dbReference>
<dbReference type="EMBL" id="CANHGI010000002">
    <property type="protein sequence ID" value="CAI5440794.1"/>
    <property type="molecule type" value="Genomic_DNA"/>
</dbReference>
<evidence type="ECO:0000256" key="3">
    <source>
        <dbReference type="ARBA" id="ARBA00023125"/>
    </source>
</evidence>
<evidence type="ECO:0000256" key="5">
    <source>
        <dbReference type="ARBA" id="ARBA00023242"/>
    </source>
</evidence>
<gene>
    <name evidence="9" type="ORF">CAMP_LOCUS3431</name>
</gene>
<keyword evidence="4" id="KW-0804">Transcription</keyword>
<keyword evidence="2" id="KW-0805">Transcription regulation</keyword>
<proteinExistence type="predicted"/>
<dbReference type="InterPro" id="IPR046347">
    <property type="entry name" value="bZIP_sf"/>
</dbReference>
<evidence type="ECO:0000313" key="10">
    <source>
        <dbReference type="Proteomes" id="UP001152747"/>
    </source>
</evidence>
<dbReference type="Pfam" id="PF00170">
    <property type="entry name" value="bZIP_1"/>
    <property type="match status" value="1"/>
</dbReference>
<evidence type="ECO:0000259" key="8">
    <source>
        <dbReference type="PROSITE" id="PS50217"/>
    </source>
</evidence>
<dbReference type="Proteomes" id="UP001152747">
    <property type="component" value="Unassembled WGS sequence"/>
</dbReference>
<dbReference type="GO" id="GO:0000981">
    <property type="term" value="F:DNA-binding transcription factor activity, RNA polymerase II-specific"/>
    <property type="evidence" value="ECO:0007669"/>
    <property type="project" value="TreeGrafter"/>
</dbReference>
<dbReference type="PROSITE" id="PS50217">
    <property type="entry name" value="BZIP"/>
    <property type="match status" value="1"/>
</dbReference>
<dbReference type="InterPro" id="IPR004827">
    <property type="entry name" value="bZIP"/>
</dbReference>